<dbReference type="RefSeq" id="WP_154444534.1">
    <property type="nucleotide sequence ID" value="NZ_WIND01000001.1"/>
</dbReference>
<dbReference type="SMART" id="SM00422">
    <property type="entry name" value="HTH_MERR"/>
    <property type="match status" value="1"/>
</dbReference>
<sequence>MNIGDVAALSGLPAKTIRYYEDIGLVKPLRSPNGYRAFRESDAHKLAFLGRARALGFSIEDCRNLLALYEDEDRASAEVKEIAEQHLERIDEKIAELREMRATLAHLVNACAGDHRPDCPILADLSTKTRDEERLEKTA</sequence>
<dbReference type="CDD" id="cd01108">
    <property type="entry name" value="HTH_CueR"/>
    <property type="match status" value="1"/>
</dbReference>
<dbReference type="GO" id="GO:0005507">
    <property type="term" value="F:copper ion binding"/>
    <property type="evidence" value="ECO:0007669"/>
    <property type="project" value="InterPro"/>
</dbReference>
<dbReference type="GO" id="GO:0045893">
    <property type="term" value="P:positive regulation of DNA-templated transcription"/>
    <property type="evidence" value="ECO:0007669"/>
    <property type="project" value="InterPro"/>
</dbReference>
<evidence type="ECO:0000259" key="7">
    <source>
        <dbReference type="PROSITE" id="PS50937"/>
    </source>
</evidence>
<evidence type="ECO:0000313" key="8">
    <source>
        <dbReference type="EMBL" id="MSU88486.1"/>
    </source>
</evidence>
<dbReference type="PANTHER" id="PTHR30204:SF94">
    <property type="entry name" value="HEAVY METAL-DEPENDENT TRANSCRIPTIONAL REGULATOR HI_0293-RELATED"/>
    <property type="match status" value="1"/>
</dbReference>
<evidence type="ECO:0000256" key="5">
    <source>
        <dbReference type="ARBA" id="ARBA00023163"/>
    </source>
</evidence>
<dbReference type="InterPro" id="IPR000551">
    <property type="entry name" value="MerR-type_HTH_dom"/>
</dbReference>
<dbReference type="PANTHER" id="PTHR30204">
    <property type="entry name" value="REDOX-CYCLING DRUG-SENSING TRANSCRIPTIONAL ACTIVATOR SOXR"/>
    <property type="match status" value="1"/>
</dbReference>
<feature type="domain" description="HTH merR-type" evidence="7">
    <location>
        <begin position="1"/>
        <end position="68"/>
    </location>
</feature>
<dbReference type="Proteomes" id="UP000474957">
    <property type="component" value="Unassembled WGS sequence"/>
</dbReference>
<dbReference type="InterPro" id="IPR009061">
    <property type="entry name" value="DNA-bd_dom_put_sf"/>
</dbReference>
<evidence type="ECO:0000313" key="9">
    <source>
        <dbReference type="Proteomes" id="UP000474957"/>
    </source>
</evidence>
<dbReference type="Gene3D" id="1.10.1660.10">
    <property type="match status" value="1"/>
</dbReference>
<dbReference type="SUPFAM" id="SSF46955">
    <property type="entry name" value="Putative DNA-binding domain"/>
    <property type="match status" value="1"/>
</dbReference>
<dbReference type="PRINTS" id="PR00040">
    <property type="entry name" value="HTHMERR"/>
</dbReference>
<evidence type="ECO:0000256" key="6">
    <source>
        <dbReference type="SAM" id="Coils"/>
    </source>
</evidence>
<protein>
    <submittedName>
        <fullName evidence="8">Cu(I)-responsive transcriptional regulator</fullName>
    </submittedName>
</protein>
<dbReference type="GO" id="GO:0003677">
    <property type="term" value="F:DNA binding"/>
    <property type="evidence" value="ECO:0007669"/>
    <property type="project" value="UniProtKB-KW"/>
</dbReference>
<dbReference type="InterPro" id="IPR011789">
    <property type="entry name" value="CueR"/>
</dbReference>
<keyword evidence="5" id="KW-0804">Transcription</keyword>
<keyword evidence="6" id="KW-0175">Coiled coil</keyword>
<keyword evidence="2" id="KW-0963">Cytoplasm</keyword>
<organism evidence="8 9">
    <name type="scientific">Halovulum marinum</name>
    <dbReference type="NCBI Taxonomy" id="2662447"/>
    <lineage>
        <taxon>Bacteria</taxon>
        <taxon>Pseudomonadati</taxon>
        <taxon>Pseudomonadota</taxon>
        <taxon>Alphaproteobacteria</taxon>
        <taxon>Rhodobacterales</taxon>
        <taxon>Paracoccaceae</taxon>
        <taxon>Halovulum</taxon>
    </lineage>
</organism>
<dbReference type="NCBIfam" id="TIGR02044">
    <property type="entry name" value="CueR"/>
    <property type="match status" value="1"/>
</dbReference>
<dbReference type="Pfam" id="PF00376">
    <property type="entry name" value="MerR"/>
    <property type="match status" value="1"/>
</dbReference>
<proteinExistence type="predicted"/>
<dbReference type="GO" id="GO:0005737">
    <property type="term" value="C:cytoplasm"/>
    <property type="evidence" value="ECO:0007669"/>
    <property type="project" value="UniProtKB-SubCell"/>
</dbReference>
<name>A0A6L5YVU5_9RHOB</name>
<dbReference type="EMBL" id="WIND01000001">
    <property type="protein sequence ID" value="MSU88486.1"/>
    <property type="molecule type" value="Genomic_DNA"/>
</dbReference>
<keyword evidence="4" id="KW-0238">DNA-binding</keyword>
<comment type="caution">
    <text evidence="8">The sequence shown here is derived from an EMBL/GenBank/DDBJ whole genome shotgun (WGS) entry which is preliminary data.</text>
</comment>
<evidence type="ECO:0000256" key="2">
    <source>
        <dbReference type="ARBA" id="ARBA00022490"/>
    </source>
</evidence>
<accession>A0A6L5YVU5</accession>
<gene>
    <name evidence="8" type="primary">cueR</name>
    <name evidence="8" type="ORF">GE300_02495</name>
</gene>
<dbReference type="InterPro" id="IPR047057">
    <property type="entry name" value="MerR_fam"/>
</dbReference>
<dbReference type="InterPro" id="IPR015358">
    <property type="entry name" value="Tscrpt_reg_MerR_DNA-bd"/>
</dbReference>
<evidence type="ECO:0000256" key="1">
    <source>
        <dbReference type="ARBA" id="ARBA00004496"/>
    </source>
</evidence>
<reference evidence="8 9" key="1">
    <citation type="submission" date="2019-10" db="EMBL/GenBank/DDBJ databases">
        <title>Cognatihalovulum marinum gen. nov. sp. nov., a new member of the family Rhodobacteraceae isolated from deep seawater of the Northwest Indian Ocean.</title>
        <authorList>
            <person name="Ruan C."/>
            <person name="Wang J."/>
            <person name="Zheng X."/>
            <person name="Song L."/>
            <person name="Zhu Y."/>
            <person name="Huang Y."/>
            <person name="Lu Z."/>
            <person name="Du W."/>
            <person name="Huang L."/>
            <person name="Dai X."/>
        </authorList>
    </citation>
    <scope>NUCLEOTIDE SEQUENCE [LARGE SCALE GENOMIC DNA]</scope>
    <source>
        <strain evidence="8 9">2CG4</strain>
    </source>
</reference>
<keyword evidence="9" id="KW-1185">Reference proteome</keyword>
<evidence type="ECO:0000256" key="3">
    <source>
        <dbReference type="ARBA" id="ARBA00023015"/>
    </source>
</evidence>
<feature type="coiled-coil region" evidence="6">
    <location>
        <begin position="80"/>
        <end position="110"/>
    </location>
</feature>
<dbReference type="PROSITE" id="PS50937">
    <property type="entry name" value="HTH_MERR_2"/>
    <property type="match status" value="1"/>
</dbReference>
<comment type="subcellular location">
    <subcellularLocation>
        <location evidence="1">Cytoplasm</location>
    </subcellularLocation>
</comment>
<dbReference type="Pfam" id="PF09278">
    <property type="entry name" value="MerR-DNA-bind"/>
    <property type="match status" value="1"/>
</dbReference>
<keyword evidence="3" id="KW-0805">Transcription regulation</keyword>
<dbReference type="AlphaFoldDB" id="A0A6L5YVU5"/>
<evidence type="ECO:0000256" key="4">
    <source>
        <dbReference type="ARBA" id="ARBA00023125"/>
    </source>
</evidence>
<dbReference type="GO" id="GO:0003700">
    <property type="term" value="F:DNA-binding transcription factor activity"/>
    <property type="evidence" value="ECO:0007669"/>
    <property type="project" value="InterPro"/>
</dbReference>